<dbReference type="EMBL" id="JAHKSW010000023">
    <property type="protein sequence ID" value="KAG7317548.1"/>
    <property type="molecule type" value="Genomic_DNA"/>
</dbReference>
<organism evidence="1 2">
    <name type="scientific">Hemibagrus wyckioides</name>
    <dbReference type="NCBI Taxonomy" id="337641"/>
    <lineage>
        <taxon>Eukaryota</taxon>
        <taxon>Metazoa</taxon>
        <taxon>Chordata</taxon>
        <taxon>Craniata</taxon>
        <taxon>Vertebrata</taxon>
        <taxon>Euteleostomi</taxon>
        <taxon>Actinopterygii</taxon>
        <taxon>Neopterygii</taxon>
        <taxon>Teleostei</taxon>
        <taxon>Ostariophysi</taxon>
        <taxon>Siluriformes</taxon>
        <taxon>Bagridae</taxon>
        <taxon>Hemibagrus</taxon>
    </lineage>
</organism>
<accession>A0A9D3NA07</accession>
<evidence type="ECO:0000313" key="2">
    <source>
        <dbReference type="Proteomes" id="UP000824219"/>
    </source>
</evidence>
<dbReference type="Proteomes" id="UP000824219">
    <property type="component" value="Linkage Group LG23"/>
</dbReference>
<gene>
    <name evidence="1" type="ORF">KOW79_018583</name>
</gene>
<evidence type="ECO:0000313" key="1">
    <source>
        <dbReference type="EMBL" id="KAG7317548.1"/>
    </source>
</evidence>
<comment type="caution">
    <text evidence="1">The sequence shown here is derived from an EMBL/GenBank/DDBJ whole genome shotgun (WGS) entry which is preliminary data.</text>
</comment>
<dbReference type="AlphaFoldDB" id="A0A9D3NA07"/>
<keyword evidence="2" id="KW-1185">Reference proteome</keyword>
<reference evidence="1 2" key="1">
    <citation type="submission" date="2021-06" db="EMBL/GenBank/DDBJ databases">
        <title>Chromosome-level genome assembly of the red-tail catfish (Hemibagrus wyckioides).</title>
        <authorList>
            <person name="Shao F."/>
        </authorList>
    </citation>
    <scope>NUCLEOTIDE SEQUENCE [LARGE SCALE GENOMIC DNA]</scope>
    <source>
        <strain evidence="1">EC202008001</strain>
        <tissue evidence="1">Blood</tissue>
    </source>
</reference>
<proteinExistence type="predicted"/>
<name>A0A9D3NA07_9TELE</name>
<sequence>MPEIWLAVCQWAGGECSQASNEDICFHMVFDTYHQKFRVILSKPERRWRTPSDPLIGSDKSLTALEVKRAHDKGQAQAGTLPAKTAHAIHPTPKLGAYRV</sequence>
<protein>
    <submittedName>
        <fullName evidence="1">Uncharacterized protein</fullName>
    </submittedName>
</protein>